<dbReference type="Gene3D" id="3.10.330.10">
    <property type="match status" value="1"/>
</dbReference>
<dbReference type="FunCoup" id="A0A1U7ZU62">
    <property type="interactions" value="28"/>
</dbReference>
<dbReference type="eggNOG" id="KOG1816">
    <property type="taxonomic scope" value="Eukaryota"/>
</dbReference>
<dbReference type="Proteomes" id="UP000189703">
    <property type="component" value="Unplaced"/>
</dbReference>
<keyword evidence="2" id="KW-0833">Ubl conjugation pathway</keyword>
<dbReference type="PANTHER" id="PTHR12555:SF27">
    <property type="entry name" value="UBIQUITIN FUSION DEGRADATION UFD1 FAMILY PROTEIN"/>
    <property type="match status" value="1"/>
</dbReference>
<organism evidence="7 8">
    <name type="scientific">Nelumbo nucifera</name>
    <name type="common">Sacred lotus</name>
    <dbReference type="NCBI Taxonomy" id="4432"/>
    <lineage>
        <taxon>Eukaryota</taxon>
        <taxon>Viridiplantae</taxon>
        <taxon>Streptophyta</taxon>
        <taxon>Embryophyta</taxon>
        <taxon>Tracheophyta</taxon>
        <taxon>Spermatophyta</taxon>
        <taxon>Magnoliopsida</taxon>
        <taxon>Proteales</taxon>
        <taxon>Nelumbonaceae</taxon>
        <taxon>Nelumbo</taxon>
    </lineage>
</organism>
<dbReference type="GO" id="GO:0034098">
    <property type="term" value="C:VCP-NPL4-UFD1 AAA ATPase complex"/>
    <property type="evidence" value="ECO:0000318"/>
    <property type="project" value="GO_Central"/>
</dbReference>
<evidence type="ECO:0000256" key="3">
    <source>
        <dbReference type="SAM" id="MobiDB-lite"/>
    </source>
</evidence>
<dbReference type="Pfam" id="PF03152">
    <property type="entry name" value="UFD1_N1"/>
    <property type="match status" value="1"/>
</dbReference>
<dbReference type="InParanoid" id="A0A1U7ZU62"/>
<dbReference type="GO" id="GO:0031593">
    <property type="term" value="F:polyubiquitin modification-dependent protein binding"/>
    <property type="evidence" value="ECO:0000318"/>
    <property type="project" value="GO_Central"/>
</dbReference>
<feature type="domain" description="Ubiquitin fusion degradation protein UFD1 N-terminal subdomain 2" evidence="6">
    <location>
        <begin position="185"/>
        <end position="260"/>
    </location>
</feature>
<dbReference type="Pfam" id="PF23580">
    <property type="entry name" value="Znf_XAF1_N"/>
    <property type="match status" value="1"/>
</dbReference>
<protein>
    <submittedName>
        <fullName evidence="8">Uncharacterized protein LOC104594069</fullName>
    </submittedName>
</protein>
<dbReference type="GO" id="GO:0006511">
    <property type="term" value="P:ubiquitin-dependent protein catabolic process"/>
    <property type="evidence" value="ECO:0007669"/>
    <property type="project" value="InterPro"/>
</dbReference>
<dbReference type="OMA" id="ACTIARS"/>
<dbReference type="InterPro" id="IPR042299">
    <property type="entry name" value="Ufd1-like_Nn"/>
</dbReference>
<dbReference type="InterPro" id="IPR004854">
    <property type="entry name" value="Ufd1-like"/>
</dbReference>
<dbReference type="STRING" id="4432.A0A1U7ZU62"/>
<dbReference type="GeneID" id="104594069"/>
<name>A0A1U7ZU62_NELNU</name>
<dbReference type="InterPro" id="IPR055417">
    <property type="entry name" value="UFD1_N1"/>
</dbReference>
<keyword evidence="7" id="KW-1185">Reference proteome</keyword>
<dbReference type="KEGG" id="nnu:104594069"/>
<accession>A0A1U7ZU62</accession>
<sequence length="570" mass="63997">MDFELRAAREKLEREQKERKEKARLRLEREKKAKQEAIRQREAIETAQRIRRLDAAEAQLKANQQMEESLLAGNGVIFFRILEAVPYQGYGDKIKLPPSCFTELSDQGALDKGPMYFQLSKAQKEGSPITEATEQQSQGITHSGVLEFTATEGYVELPPYVWSNLFPTDPPKVPLIEVRYVRLQKGTYAKLQPDGRGFLDIPNHKAILETSLRQHATLSQGDVIMVNHGELSYKLRVLELKPSSSVSVLETDIEVDIVGPDSASERTDGYVLIPLTLGKAESGIVEEGKYNYYKFTIDTEISRKVISGFSSIEVKIEADTNGGDTDLYVSRYPVLFPNQHQHQLSSHDVGSKVLILNSNDDSLGSIYSIGVYGFKGTTKYQITVGVKDNNNNYRVGEQAISSSSTLDLDSVACWNCKHYIPSRSIALHEAFCSRHNVVCQHSGCGVVLRKEETANHVHCERCRRAFQKAEMEKHMKVFHQPLHCHCGAVYEKEEMVQHQSTVCPLRLITCRFCGDMVQAGTSATDARDRLRGLSEHESVCGSRTAPCDSCGRSVMLKEMDIHRIAVHQKN</sequence>
<dbReference type="Gene3D" id="2.60.120.380">
    <property type="match status" value="1"/>
</dbReference>
<dbReference type="RefSeq" id="XP_010252493.1">
    <property type="nucleotide sequence ID" value="XM_010254191.2"/>
</dbReference>
<evidence type="ECO:0000259" key="6">
    <source>
        <dbReference type="Pfam" id="PF24842"/>
    </source>
</evidence>
<evidence type="ECO:0000256" key="1">
    <source>
        <dbReference type="ARBA" id="ARBA00006043"/>
    </source>
</evidence>
<gene>
    <name evidence="8" type="primary">LOC104594069</name>
</gene>
<dbReference type="AlphaFoldDB" id="A0A1U7ZU62"/>
<evidence type="ECO:0000256" key="2">
    <source>
        <dbReference type="ARBA" id="ARBA00022786"/>
    </source>
</evidence>
<dbReference type="OrthoDB" id="422728at2759"/>
<dbReference type="InterPro" id="IPR049439">
    <property type="entry name" value="TRAFD1-XIAF1_Znf"/>
</dbReference>
<dbReference type="Gene3D" id="2.40.40.50">
    <property type="entry name" value="Ubiquitin fusion degradation protein UFD1, N-terminal domain"/>
    <property type="match status" value="1"/>
</dbReference>
<dbReference type="PANTHER" id="PTHR12555">
    <property type="entry name" value="UBIQUITIN FUSION DEGRADATON PROTEIN 1"/>
    <property type="match status" value="1"/>
</dbReference>
<evidence type="ECO:0000313" key="8">
    <source>
        <dbReference type="RefSeq" id="XP_010252493.1"/>
    </source>
</evidence>
<feature type="domain" description="TRAFD1/XAF1 zinc finger" evidence="5">
    <location>
        <begin position="533"/>
        <end position="562"/>
    </location>
</feature>
<dbReference type="Pfam" id="PF21366">
    <property type="entry name" value="TRAFD1-XIAF1_ZnF"/>
    <property type="match status" value="1"/>
</dbReference>
<evidence type="ECO:0000259" key="4">
    <source>
        <dbReference type="Pfam" id="PF03152"/>
    </source>
</evidence>
<dbReference type="InterPro" id="IPR013083">
    <property type="entry name" value="Znf_RING/FYVE/PHD"/>
</dbReference>
<dbReference type="Gene3D" id="3.30.40.10">
    <property type="entry name" value="Zinc/RING finger domain, C3HC4 (zinc finger)"/>
    <property type="match status" value="1"/>
</dbReference>
<dbReference type="Pfam" id="PF24842">
    <property type="entry name" value="UFD1_N2"/>
    <property type="match status" value="1"/>
</dbReference>
<reference evidence="8" key="1">
    <citation type="submission" date="2025-08" db="UniProtKB">
        <authorList>
            <consortium name="RefSeq"/>
        </authorList>
    </citation>
    <scope>IDENTIFICATION</scope>
</reference>
<comment type="similarity">
    <text evidence="1">Belongs to the UFD1 family.</text>
</comment>
<proteinExistence type="inferred from homology"/>
<dbReference type="InterPro" id="IPR055418">
    <property type="entry name" value="UFD1_N2"/>
</dbReference>
<dbReference type="GO" id="GO:0036503">
    <property type="term" value="P:ERAD pathway"/>
    <property type="evidence" value="ECO:0000318"/>
    <property type="project" value="GO_Central"/>
</dbReference>
<evidence type="ECO:0000259" key="5">
    <source>
        <dbReference type="Pfam" id="PF21366"/>
    </source>
</evidence>
<dbReference type="eggNOG" id="KOG0701">
    <property type="taxonomic scope" value="Eukaryota"/>
</dbReference>
<feature type="region of interest" description="Disordered" evidence="3">
    <location>
        <begin position="1"/>
        <end position="21"/>
    </location>
</feature>
<feature type="domain" description="Ubiquitin fusion degradation protein UFD1 N-terminal subdomain 1" evidence="4">
    <location>
        <begin position="89"/>
        <end position="182"/>
    </location>
</feature>
<evidence type="ECO:0000313" key="7">
    <source>
        <dbReference type="Proteomes" id="UP000189703"/>
    </source>
</evidence>